<name>A0ABP6VIX1_9GAMM</name>
<keyword evidence="4" id="KW-1185">Reference proteome</keyword>
<evidence type="ECO:0000313" key="4">
    <source>
        <dbReference type="Proteomes" id="UP001500795"/>
    </source>
</evidence>
<comment type="caution">
    <text evidence="3">The sequence shown here is derived from an EMBL/GenBank/DDBJ whole genome shotgun (WGS) entry which is preliminary data.</text>
</comment>
<organism evidence="3 4">
    <name type="scientific">Zobellella aerophila</name>
    <dbReference type="NCBI Taxonomy" id="870480"/>
    <lineage>
        <taxon>Bacteria</taxon>
        <taxon>Pseudomonadati</taxon>
        <taxon>Pseudomonadota</taxon>
        <taxon>Gammaproteobacteria</taxon>
        <taxon>Aeromonadales</taxon>
        <taxon>Aeromonadaceae</taxon>
        <taxon>Zobellella</taxon>
    </lineage>
</organism>
<gene>
    <name evidence="3" type="ORF">GCM10022394_14170</name>
</gene>
<keyword evidence="2" id="KW-0732">Signal</keyword>
<dbReference type="EMBL" id="BAABCX010000001">
    <property type="protein sequence ID" value="GAA3535710.1"/>
    <property type="molecule type" value="Genomic_DNA"/>
</dbReference>
<feature type="region of interest" description="Disordered" evidence="1">
    <location>
        <begin position="158"/>
        <end position="182"/>
    </location>
</feature>
<protein>
    <submittedName>
        <fullName evidence="3">Uncharacterized protein</fullName>
    </submittedName>
</protein>
<proteinExistence type="predicted"/>
<feature type="signal peptide" evidence="2">
    <location>
        <begin position="1"/>
        <end position="21"/>
    </location>
</feature>
<feature type="chain" id="PRO_5045824802" evidence="2">
    <location>
        <begin position="22"/>
        <end position="182"/>
    </location>
</feature>
<dbReference type="RefSeq" id="WP_344956242.1">
    <property type="nucleotide sequence ID" value="NZ_BAABCX010000001.1"/>
</dbReference>
<evidence type="ECO:0000313" key="3">
    <source>
        <dbReference type="EMBL" id="GAA3535710.1"/>
    </source>
</evidence>
<reference evidence="4" key="1">
    <citation type="journal article" date="2019" name="Int. J. Syst. Evol. Microbiol.">
        <title>The Global Catalogue of Microorganisms (GCM) 10K type strain sequencing project: providing services to taxonomists for standard genome sequencing and annotation.</title>
        <authorList>
            <consortium name="The Broad Institute Genomics Platform"/>
            <consortium name="The Broad Institute Genome Sequencing Center for Infectious Disease"/>
            <person name="Wu L."/>
            <person name="Ma J."/>
        </authorList>
    </citation>
    <scope>NUCLEOTIDE SEQUENCE [LARGE SCALE GENOMIC DNA]</scope>
    <source>
        <strain evidence="4">JCM 17110</strain>
    </source>
</reference>
<evidence type="ECO:0000256" key="2">
    <source>
        <dbReference type="SAM" id="SignalP"/>
    </source>
</evidence>
<dbReference type="Proteomes" id="UP001500795">
    <property type="component" value="Unassembled WGS sequence"/>
</dbReference>
<sequence>MRKIFTTLSLAVLLTAGPAFADQVELEALTKAGVVLNVEQSGDILNARGEADTAAAMAKLVGSWATTRPADEAAVMIKAAVNTMVNIHPSMAEAIVSATSAALADFPHLVATVVEAAVAAAPNQSKSIANAAKTSVPGASLAIDNAVSNALSSVIYKQQNSPRNTPQPENNRNSRNDPASLS</sequence>
<accession>A0ABP6VIX1</accession>
<evidence type="ECO:0000256" key="1">
    <source>
        <dbReference type="SAM" id="MobiDB-lite"/>
    </source>
</evidence>